<name>A0ABW8M930_9ACTN</name>
<evidence type="ECO:0000256" key="3">
    <source>
        <dbReference type="ARBA" id="ARBA00022898"/>
    </source>
</evidence>
<dbReference type="GO" id="GO:0044686">
    <property type="term" value="F:cysteate synthase activity"/>
    <property type="evidence" value="ECO:0007669"/>
    <property type="project" value="UniProtKB-EC"/>
</dbReference>
<comment type="cofactor">
    <cofactor evidence="1">
        <name>pyridoxal 5'-phosphate</name>
        <dbReference type="ChEBI" id="CHEBI:597326"/>
    </cofactor>
</comment>
<organism evidence="6 7">
    <name type="scientific">Streptomyces milbemycinicus</name>
    <dbReference type="NCBI Taxonomy" id="476552"/>
    <lineage>
        <taxon>Bacteria</taxon>
        <taxon>Bacillati</taxon>
        <taxon>Actinomycetota</taxon>
        <taxon>Actinomycetes</taxon>
        <taxon>Kitasatosporales</taxon>
        <taxon>Streptomycetaceae</taxon>
        <taxon>Streptomyces</taxon>
    </lineage>
</organism>
<comment type="caution">
    <text evidence="6">The sequence shown here is derived from an EMBL/GenBank/DDBJ whole genome shotgun (WGS) entry which is preliminary data.</text>
</comment>
<evidence type="ECO:0000256" key="2">
    <source>
        <dbReference type="ARBA" id="ARBA00022545"/>
    </source>
</evidence>
<gene>
    <name evidence="6" type="ORF">ACI2L5_50395</name>
</gene>
<sequence length="443" mass="47963">MGDIAVEVWGKRHYSLVCSCCSKKYADDGVMLTCPNGHEPALLQTEYTEKNFTPVQEDEGIFRYRHWLPVVREIPGSGRPVVFRSERLSRLVGIPDLWVAFNGYWPERGGHLETGTFKELEAYTVLGRLPEDPVVLVVASAGNTAAAFASVCSRYGQPCLLIVPEVGLGRLILPEVLHPSVRLVVLEDADYADAIALSEAVGKLNGFQLEGGVRNVGRRDGLATVMYSAVEAMGELPDFYFQAVGSAAGGIAVHEAAKRLMAAGAPSNASKEGLPRLFLSQNESFAPIHRAWQAGQRFLVRGSVEDDKRAVRRAFADELTNRFPPYAVHSGVYDVLVESGGDVLAVDGESARAAREMFHDIESIDIEPASAVAVASLLSAVREGRMRRDSSVLLNVTGGGRARRARDHSPIQAEPSLRIASLGPLEEAVNQIAGLFSVDLQIS</sequence>
<dbReference type="SUPFAM" id="SSF53686">
    <property type="entry name" value="Tryptophan synthase beta subunit-like PLP-dependent enzymes"/>
    <property type="match status" value="1"/>
</dbReference>
<feature type="domain" description="Tryptophan synthase beta chain-like PALP" evidence="5">
    <location>
        <begin position="109"/>
        <end position="398"/>
    </location>
</feature>
<dbReference type="InterPro" id="IPR050147">
    <property type="entry name" value="Ser/Thr_Dehydratase"/>
</dbReference>
<dbReference type="EMBL" id="JBJDQH010000037">
    <property type="protein sequence ID" value="MFK4273011.1"/>
    <property type="molecule type" value="Genomic_DNA"/>
</dbReference>
<dbReference type="Gene3D" id="3.40.50.1100">
    <property type="match status" value="2"/>
</dbReference>
<keyword evidence="7" id="KW-1185">Reference proteome</keyword>
<evidence type="ECO:0000313" key="6">
    <source>
        <dbReference type="EMBL" id="MFK4273011.1"/>
    </source>
</evidence>
<dbReference type="NCBIfam" id="TIGR03844">
    <property type="entry name" value="cysteate_syn"/>
    <property type="match status" value="1"/>
</dbReference>
<dbReference type="EC" id="2.5.1.76" evidence="6"/>
<keyword evidence="6" id="KW-0808">Transferase</keyword>
<keyword evidence="4" id="KW-0456">Lyase</keyword>
<dbReference type="InterPro" id="IPR001926">
    <property type="entry name" value="TrpB-like_PALP"/>
</dbReference>
<proteinExistence type="predicted"/>
<dbReference type="RefSeq" id="WP_404749101.1">
    <property type="nucleotide sequence ID" value="NZ_JBJDQH010000037.1"/>
</dbReference>
<evidence type="ECO:0000256" key="4">
    <source>
        <dbReference type="ARBA" id="ARBA00023239"/>
    </source>
</evidence>
<keyword evidence="3" id="KW-0663">Pyridoxal phosphate</keyword>
<dbReference type="Proteomes" id="UP001620295">
    <property type="component" value="Unassembled WGS sequence"/>
</dbReference>
<dbReference type="PANTHER" id="PTHR48078">
    <property type="entry name" value="THREONINE DEHYDRATASE, MITOCHONDRIAL-RELATED"/>
    <property type="match status" value="1"/>
</dbReference>
<keyword evidence="2" id="KW-0174">Coenzyme M biosynthesis</keyword>
<dbReference type="InterPro" id="IPR036052">
    <property type="entry name" value="TrpB-like_PALP_sf"/>
</dbReference>
<dbReference type="InterPro" id="IPR022401">
    <property type="entry name" value="Cysteate_synthase"/>
</dbReference>
<evidence type="ECO:0000313" key="7">
    <source>
        <dbReference type="Proteomes" id="UP001620295"/>
    </source>
</evidence>
<accession>A0ABW8M930</accession>
<reference evidence="6 7" key="1">
    <citation type="submission" date="2024-11" db="EMBL/GenBank/DDBJ databases">
        <title>The Natural Products Discovery Center: Release of the First 8490 Sequenced Strains for Exploring Actinobacteria Biosynthetic Diversity.</title>
        <authorList>
            <person name="Kalkreuter E."/>
            <person name="Kautsar S.A."/>
            <person name="Yang D."/>
            <person name="Bader C.D."/>
            <person name="Teijaro C.N."/>
            <person name="Fluegel L."/>
            <person name="Davis C.M."/>
            <person name="Simpson J.R."/>
            <person name="Lauterbach L."/>
            <person name="Steele A.D."/>
            <person name="Gui C."/>
            <person name="Meng S."/>
            <person name="Li G."/>
            <person name="Viehrig K."/>
            <person name="Ye F."/>
            <person name="Su P."/>
            <person name="Kiefer A.F."/>
            <person name="Nichols A."/>
            <person name="Cepeda A.J."/>
            <person name="Yan W."/>
            <person name="Fan B."/>
            <person name="Jiang Y."/>
            <person name="Adhikari A."/>
            <person name="Zheng C.-J."/>
            <person name="Schuster L."/>
            <person name="Cowan T.M."/>
            <person name="Smanski M.J."/>
            <person name="Chevrette M.G."/>
            <person name="De Carvalho L.P.S."/>
            <person name="Shen B."/>
        </authorList>
    </citation>
    <scope>NUCLEOTIDE SEQUENCE [LARGE SCALE GENOMIC DNA]</scope>
    <source>
        <strain evidence="6 7">NPDC020863</strain>
    </source>
</reference>
<dbReference type="Pfam" id="PF00291">
    <property type="entry name" value="PALP"/>
    <property type="match status" value="1"/>
</dbReference>
<dbReference type="PANTHER" id="PTHR48078:SF6">
    <property type="entry name" value="L-THREONINE DEHYDRATASE CATABOLIC TDCB"/>
    <property type="match status" value="1"/>
</dbReference>
<evidence type="ECO:0000256" key="1">
    <source>
        <dbReference type="ARBA" id="ARBA00001933"/>
    </source>
</evidence>
<evidence type="ECO:0000259" key="5">
    <source>
        <dbReference type="Pfam" id="PF00291"/>
    </source>
</evidence>
<protein>
    <submittedName>
        <fullName evidence="6">Cysteate synthase</fullName>
        <ecNumber evidence="6">2.5.1.76</ecNumber>
    </submittedName>
</protein>